<dbReference type="InterPro" id="IPR050484">
    <property type="entry name" value="Transf_Hexapept/Carb_Anhydrase"/>
</dbReference>
<dbReference type="Gene3D" id="2.160.10.10">
    <property type="entry name" value="Hexapeptide repeat proteins"/>
    <property type="match status" value="1"/>
</dbReference>
<dbReference type="EMBL" id="CP046640">
    <property type="protein sequence ID" value="QTL97657.1"/>
    <property type="molecule type" value="Genomic_DNA"/>
</dbReference>
<dbReference type="PANTHER" id="PTHR13061">
    <property type="entry name" value="DYNACTIN SUBUNIT P25"/>
    <property type="match status" value="1"/>
</dbReference>
<dbReference type="InterPro" id="IPR001451">
    <property type="entry name" value="Hexapep"/>
</dbReference>
<accession>A0A8A7KFI5</accession>
<organism evidence="1 2">
    <name type="scientific">Iocasia fonsfrigidae</name>
    <dbReference type="NCBI Taxonomy" id="2682810"/>
    <lineage>
        <taxon>Bacteria</taxon>
        <taxon>Bacillati</taxon>
        <taxon>Bacillota</taxon>
        <taxon>Clostridia</taxon>
        <taxon>Halanaerobiales</taxon>
        <taxon>Halanaerobiaceae</taxon>
        <taxon>Iocasia</taxon>
    </lineage>
</organism>
<dbReference type="InterPro" id="IPR011004">
    <property type="entry name" value="Trimer_LpxA-like_sf"/>
</dbReference>
<sequence length="167" mass="18016">MLQVFNGKIPEIGNEVFIAAGCQVIGDVKILKGSSVWYNAVIRGDFNQIKIGALTNIQDNAVLHVDKNKPLLIGNNITIGHGAKLHSCKIEDSCLIGMGAIVLNGAVIGEKSIISAGAIITENQKIPPRSLVVGIPGKIIRKLEEQEIIDIRKSADDYHKLALEYLP</sequence>
<name>A0A8A7KFI5_9FIRM</name>
<reference evidence="1" key="1">
    <citation type="submission" date="2019-12" db="EMBL/GenBank/DDBJ databases">
        <authorList>
            <person name="zhang j."/>
            <person name="sun C.M."/>
        </authorList>
    </citation>
    <scope>NUCLEOTIDE SEQUENCE</scope>
    <source>
        <strain evidence="1">NS-1</strain>
    </source>
</reference>
<dbReference type="RefSeq" id="WP_230869280.1">
    <property type="nucleotide sequence ID" value="NZ_CP046640.1"/>
</dbReference>
<proteinExistence type="predicted"/>
<evidence type="ECO:0000313" key="1">
    <source>
        <dbReference type="EMBL" id="QTL97657.1"/>
    </source>
</evidence>
<dbReference type="PANTHER" id="PTHR13061:SF29">
    <property type="entry name" value="GAMMA CARBONIC ANHYDRASE-LIKE 1, MITOCHONDRIAL-RELATED"/>
    <property type="match status" value="1"/>
</dbReference>
<protein>
    <submittedName>
        <fullName evidence="1">Gamma carbonic anhydrase family protein</fullName>
    </submittedName>
</protein>
<dbReference type="KEGG" id="ifn:GM661_06490"/>
<dbReference type="SUPFAM" id="SSF51161">
    <property type="entry name" value="Trimeric LpxA-like enzymes"/>
    <property type="match status" value="1"/>
</dbReference>
<evidence type="ECO:0000313" key="2">
    <source>
        <dbReference type="Proteomes" id="UP000665020"/>
    </source>
</evidence>
<dbReference type="InterPro" id="IPR047324">
    <property type="entry name" value="LbH_gamma_CA-like"/>
</dbReference>
<dbReference type="Pfam" id="PF00132">
    <property type="entry name" value="Hexapep"/>
    <property type="match status" value="2"/>
</dbReference>
<dbReference type="AlphaFoldDB" id="A0A8A7KFI5"/>
<keyword evidence="2" id="KW-1185">Reference proteome</keyword>
<gene>
    <name evidence="1" type="ORF">GM661_06490</name>
</gene>
<dbReference type="CDD" id="cd04645">
    <property type="entry name" value="LbH_gamma_CA_like"/>
    <property type="match status" value="1"/>
</dbReference>
<dbReference type="Proteomes" id="UP000665020">
    <property type="component" value="Chromosome"/>
</dbReference>